<name>A0A7X0MTG9_9HYPH</name>
<organism evidence="4 5">
    <name type="scientific">Rhizobium soli</name>
    <dbReference type="NCBI Taxonomy" id="424798"/>
    <lineage>
        <taxon>Bacteria</taxon>
        <taxon>Pseudomonadati</taxon>
        <taxon>Pseudomonadota</taxon>
        <taxon>Alphaproteobacteria</taxon>
        <taxon>Hyphomicrobiales</taxon>
        <taxon>Rhizobiaceae</taxon>
        <taxon>Rhizobium/Agrobacterium group</taxon>
        <taxon>Rhizobium</taxon>
    </lineage>
</organism>
<feature type="region of interest" description="Disordered" evidence="1">
    <location>
        <begin position="136"/>
        <end position="297"/>
    </location>
</feature>
<reference evidence="4 5" key="1">
    <citation type="submission" date="2020-08" db="EMBL/GenBank/DDBJ databases">
        <title>The Agave Microbiome: Exploring the role of microbial communities in plant adaptations to desert environments.</title>
        <authorList>
            <person name="Partida-Martinez L.P."/>
        </authorList>
    </citation>
    <scope>NUCLEOTIDE SEQUENCE [LARGE SCALE GENOMIC DNA]</scope>
    <source>
        <strain evidence="4 5">AS3.12</strain>
    </source>
</reference>
<protein>
    <submittedName>
        <fullName evidence="4">Uncharacterized protein YraI</fullName>
    </submittedName>
</protein>
<evidence type="ECO:0000256" key="2">
    <source>
        <dbReference type="SAM" id="SignalP"/>
    </source>
</evidence>
<dbReference type="PROSITE" id="PS51781">
    <property type="entry name" value="SH3B"/>
    <property type="match status" value="1"/>
</dbReference>
<dbReference type="Proteomes" id="UP000585437">
    <property type="component" value="Unassembled WGS sequence"/>
</dbReference>
<dbReference type="RefSeq" id="WP_092664587.1">
    <property type="nucleotide sequence ID" value="NZ_JACHBU010000014.1"/>
</dbReference>
<evidence type="ECO:0000313" key="4">
    <source>
        <dbReference type="EMBL" id="MBB6511022.1"/>
    </source>
</evidence>
<dbReference type="SMART" id="SM00287">
    <property type="entry name" value="SH3b"/>
    <property type="match status" value="1"/>
</dbReference>
<dbReference type="EMBL" id="JACHBU010000014">
    <property type="protein sequence ID" value="MBB6511022.1"/>
    <property type="molecule type" value="Genomic_DNA"/>
</dbReference>
<keyword evidence="2" id="KW-0732">Signal</keyword>
<evidence type="ECO:0000259" key="3">
    <source>
        <dbReference type="PROSITE" id="PS51781"/>
    </source>
</evidence>
<feature type="domain" description="SH3b" evidence="3">
    <location>
        <begin position="20"/>
        <end position="87"/>
    </location>
</feature>
<sequence>MKKLLLRVAALGALMLAPSIASAAVQGFATANVNMRSGPSTAYPAVTVIPVSATVTINGCMSSVNWCDVSFYGGRGWVSGNYVQAAYRSNRVYVAPDYYQGLGIPTVTFEVNDYWGRHYRERNFYRERDRWRDYNWRADRQPPPPPRWDRDRRPPPPPPGWDRDRDRDRWDNRPGWDRDRGDRRDPPRVDRDRDDRRPPPRIDRDDDRRPPPPRIDRDRDDRRPPPRIDRDDDRRPPPPRMDRGDDRRDDRRPPPRAERNDERREERRQEPRAERNNDRRAPQGETEQCVGPGCRNR</sequence>
<feature type="signal peptide" evidence="2">
    <location>
        <begin position="1"/>
        <end position="23"/>
    </location>
</feature>
<dbReference type="AlphaFoldDB" id="A0A7X0MTG9"/>
<evidence type="ECO:0000256" key="1">
    <source>
        <dbReference type="SAM" id="MobiDB-lite"/>
    </source>
</evidence>
<gene>
    <name evidence="4" type="ORF">F4695_004415</name>
</gene>
<comment type="caution">
    <text evidence="4">The sequence shown here is derived from an EMBL/GenBank/DDBJ whole genome shotgun (WGS) entry which is preliminary data.</text>
</comment>
<proteinExistence type="predicted"/>
<dbReference type="Pfam" id="PF08239">
    <property type="entry name" value="SH3_3"/>
    <property type="match status" value="1"/>
</dbReference>
<keyword evidence="5" id="KW-1185">Reference proteome</keyword>
<accession>A0A7X0MTG9</accession>
<feature type="chain" id="PRO_5030593071" evidence="2">
    <location>
        <begin position="24"/>
        <end position="297"/>
    </location>
</feature>
<dbReference type="Gene3D" id="2.30.30.40">
    <property type="entry name" value="SH3 Domains"/>
    <property type="match status" value="1"/>
</dbReference>
<feature type="compositionally biased region" description="Basic and acidic residues" evidence="1">
    <location>
        <begin position="161"/>
        <end position="282"/>
    </location>
</feature>
<evidence type="ECO:0000313" key="5">
    <source>
        <dbReference type="Proteomes" id="UP000585437"/>
    </source>
</evidence>
<dbReference type="InterPro" id="IPR003646">
    <property type="entry name" value="SH3-like_bac-type"/>
</dbReference>